<name>A0AAV4P788_CAEEX</name>
<reference evidence="2 3" key="1">
    <citation type="submission" date="2021-06" db="EMBL/GenBank/DDBJ databases">
        <title>Caerostris extrusa draft genome.</title>
        <authorList>
            <person name="Kono N."/>
            <person name="Arakawa K."/>
        </authorList>
    </citation>
    <scope>NUCLEOTIDE SEQUENCE [LARGE SCALE GENOMIC DNA]</scope>
</reference>
<proteinExistence type="predicted"/>
<keyword evidence="3" id="KW-1185">Reference proteome</keyword>
<evidence type="ECO:0000313" key="2">
    <source>
        <dbReference type="EMBL" id="GIX92509.1"/>
    </source>
</evidence>
<organism evidence="2 3">
    <name type="scientific">Caerostris extrusa</name>
    <name type="common">Bark spider</name>
    <name type="synonym">Caerostris bankana</name>
    <dbReference type="NCBI Taxonomy" id="172846"/>
    <lineage>
        <taxon>Eukaryota</taxon>
        <taxon>Metazoa</taxon>
        <taxon>Ecdysozoa</taxon>
        <taxon>Arthropoda</taxon>
        <taxon>Chelicerata</taxon>
        <taxon>Arachnida</taxon>
        <taxon>Araneae</taxon>
        <taxon>Araneomorphae</taxon>
        <taxon>Entelegynae</taxon>
        <taxon>Araneoidea</taxon>
        <taxon>Araneidae</taxon>
        <taxon>Caerostris</taxon>
    </lineage>
</organism>
<comment type="caution">
    <text evidence="2">The sequence shown here is derived from an EMBL/GenBank/DDBJ whole genome shotgun (WGS) entry which is preliminary data.</text>
</comment>
<dbReference type="Proteomes" id="UP001054945">
    <property type="component" value="Unassembled WGS sequence"/>
</dbReference>
<keyword evidence="1" id="KW-0732">Signal</keyword>
<evidence type="ECO:0000256" key="1">
    <source>
        <dbReference type="SAM" id="SignalP"/>
    </source>
</evidence>
<dbReference type="AlphaFoldDB" id="A0AAV4P788"/>
<protein>
    <submittedName>
        <fullName evidence="2">Uncharacterized protein</fullName>
    </submittedName>
</protein>
<accession>A0AAV4P788</accession>
<feature type="signal peptide" evidence="1">
    <location>
        <begin position="1"/>
        <end position="16"/>
    </location>
</feature>
<feature type="chain" id="PRO_5043864935" evidence="1">
    <location>
        <begin position="17"/>
        <end position="106"/>
    </location>
</feature>
<sequence length="106" mass="12374">MRANLIFSLIISSVSPSEWYQCLLGRQPRGTRNNDKVKVLLVGLMRLWLSNPWSWVDVIILCKAGIESGCHQRIMTLQINLERISCFLVCFEKCWVGLHRNKKERK</sequence>
<gene>
    <name evidence="2" type="ORF">CEXT_559631</name>
</gene>
<dbReference type="EMBL" id="BPLR01021699">
    <property type="protein sequence ID" value="GIX92509.1"/>
    <property type="molecule type" value="Genomic_DNA"/>
</dbReference>
<evidence type="ECO:0000313" key="3">
    <source>
        <dbReference type="Proteomes" id="UP001054945"/>
    </source>
</evidence>